<dbReference type="Pfam" id="PF00171">
    <property type="entry name" value="Aldedh"/>
    <property type="match status" value="1"/>
</dbReference>
<dbReference type="eggNOG" id="KOG2451">
    <property type="taxonomic scope" value="Eukaryota"/>
</dbReference>
<dbReference type="SUPFAM" id="SSF53720">
    <property type="entry name" value="ALDH-like"/>
    <property type="match status" value="1"/>
</dbReference>
<dbReference type="GO" id="GO:0000506">
    <property type="term" value="C:glycosylphosphatidylinositol-N-acetylglucosaminyltransferase (GPI-GnT) complex"/>
    <property type="evidence" value="ECO:0007669"/>
    <property type="project" value="TreeGrafter"/>
</dbReference>
<sequence length="763" mass="81657">MTAPSSPSTPSPTLTSHAAVSPVPPPVPVETHPNRGARKLPGLGRPPSGSDLPASDDVYKTYSPPRLRPLPDGKSPGLSSLNGTLHSSQAASAAAAALRPAVASLRPPPAIPTSARLEQDKKRRSASRKRRQPGGWKKLLWIRQPYPDNYTDAETFLDHLQRNPKLRPYDFWPLVADSTVIVQHVCSVAIFVCCFAGIYQDRISPVSVVGLASLATVFGWSLWDFWMGQEEAELAAEAAAAVAADDLARKVCVEGPEDCSTTSSEGSFNHATVTGNGHIAWKPNDHGLGLSLSTSDLTMQSHDQKPSKASMHSHSVSANSLQSVSPITPLHESASDAFPPLEPSPSRQSQAPAFSGTTLSPSLSPRVQSRLKTVKSALLIYFTLLGLSPILKSLTRSTSSDSIWALATWLLIINIFFFDYGGLYVPPKPCLSQVAGQKLAANGSVINDSALMSSPGSSGSAPPFPSSLSTNAALMASTVLASRLPSITHVFSLTVTARNGERFRVIGSFWLTSTSYGSFDPGTAAPFASCPDNGTEGVVAAVQSSYHASETYRIVNPRKRALLLMSWHQLILYHRDDIARILTYKTGKLPAESQSEIGYGTGFTWRFSAEAERIQSSVFAPSAPNRCTVVIQQSKGLAVALIPWNFLIAMVLRKAGAVPYSRMYHDRETVPRDAFDMLDPSPFSGKAGFEHGVCNVPTTSVENTLSLGEALVKHPLVKKVTFTGSSTRAGNFVATHDAARPNKVTMELGGIVTSLCLTIPIPN</sequence>
<evidence type="ECO:0000256" key="4">
    <source>
        <dbReference type="ARBA" id="ARBA00022502"/>
    </source>
</evidence>
<dbReference type="Proteomes" id="UP000019373">
    <property type="component" value="Unassembled WGS sequence"/>
</dbReference>
<keyword evidence="11" id="KW-1185">Reference proteome</keyword>
<accession>U1GE04</accession>
<keyword evidence="6" id="KW-1133">Transmembrane helix</keyword>
<dbReference type="GO" id="GO:0016491">
    <property type="term" value="F:oxidoreductase activity"/>
    <property type="evidence" value="ECO:0007669"/>
    <property type="project" value="InterPro"/>
</dbReference>
<comment type="pathway">
    <text evidence="2">Glycolipid biosynthesis; glycosylphosphatidylinositol-anchor biosynthesis.</text>
</comment>
<evidence type="ECO:0000313" key="11">
    <source>
        <dbReference type="Proteomes" id="UP000019373"/>
    </source>
</evidence>
<evidence type="ECO:0000256" key="6">
    <source>
        <dbReference type="ARBA" id="ARBA00022989"/>
    </source>
</evidence>
<dbReference type="GO" id="GO:0006506">
    <property type="term" value="P:GPI anchor biosynthetic process"/>
    <property type="evidence" value="ECO:0007669"/>
    <property type="project" value="UniProtKB-UniPathway"/>
</dbReference>
<dbReference type="HOGENOM" id="CLU_365631_0_0_1"/>
<evidence type="ECO:0000259" key="9">
    <source>
        <dbReference type="Pfam" id="PF00171"/>
    </source>
</evidence>
<evidence type="ECO:0000256" key="2">
    <source>
        <dbReference type="ARBA" id="ARBA00004687"/>
    </source>
</evidence>
<feature type="domain" description="Aldehyde dehydrogenase" evidence="9">
    <location>
        <begin position="515"/>
        <end position="750"/>
    </location>
</feature>
<dbReference type="GeneID" id="19240445"/>
<feature type="compositionally biased region" description="Basic residues" evidence="8">
    <location>
        <begin position="122"/>
        <end position="132"/>
    </location>
</feature>
<proteinExistence type="inferred from homology"/>
<dbReference type="InterPro" id="IPR016162">
    <property type="entry name" value="Ald_DH_N"/>
</dbReference>
<dbReference type="InterPro" id="IPR015590">
    <property type="entry name" value="Aldehyde_DH_dom"/>
</dbReference>
<dbReference type="Pfam" id="PF06432">
    <property type="entry name" value="GPI2"/>
    <property type="match status" value="1"/>
</dbReference>
<dbReference type="OrthoDB" id="196709at2759"/>
<dbReference type="InterPro" id="IPR009450">
    <property type="entry name" value="Plno_GlcNAc_GPI2"/>
</dbReference>
<keyword evidence="4" id="KW-0337">GPI-anchor biosynthesis</keyword>
<name>U1GE04_ENDPU</name>
<dbReference type="EMBL" id="KE721373">
    <property type="protein sequence ID" value="ERF69951.1"/>
    <property type="molecule type" value="Genomic_DNA"/>
</dbReference>
<organism evidence="10 11">
    <name type="scientific">Endocarpon pusillum (strain Z07020 / HMAS-L-300199)</name>
    <name type="common">Lichen-forming fungus</name>
    <dbReference type="NCBI Taxonomy" id="1263415"/>
    <lineage>
        <taxon>Eukaryota</taxon>
        <taxon>Fungi</taxon>
        <taxon>Dikarya</taxon>
        <taxon>Ascomycota</taxon>
        <taxon>Pezizomycotina</taxon>
        <taxon>Eurotiomycetes</taxon>
        <taxon>Chaetothyriomycetidae</taxon>
        <taxon>Verrucariales</taxon>
        <taxon>Verrucariaceae</taxon>
        <taxon>Endocarpon</taxon>
    </lineage>
</organism>
<feature type="compositionally biased region" description="Polar residues" evidence="8">
    <location>
        <begin position="345"/>
        <end position="365"/>
    </location>
</feature>
<evidence type="ECO:0000256" key="5">
    <source>
        <dbReference type="ARBA" id="ARBA00022692"/>
    </source>
</evidence>
<evidence type="ECO:0000256" key="1">
    <source>
        <dbReference type="ARBA" id="ARBA00004141"/>
    </source>
</evidence>
<evidence type="ECO:0000256" key="3">
    <source>
        <dbReference type="ARBA" id="ARBA00008321"/>
    </source>
</evidence>
<dbReference type="FunFam" id="3.40.605.10:FF:000063">
    <property type="entry name" value="Succinate-semialdehyde dehydrogenase, mitochondrial"/>
    <property type="match status" value="1"/>
</dbReference>
<evidence type="ECO:0000256" key="7">
    <source>
        <dbReference type="ARBA" id="ARBA00023136"/>
    </source>
</evidence>
<protein>
    <recommendedName>
        <fullName evidence="9">Aldehyde dehydrogenase domain-containing protein</fullName>
    </recommendedName>
</protein>
<comment type="subcellular location">
    <subcellularLocation>
        <location evidence="1">Membrane</location>
        <topology evidence="1">Multi-pass membrane protein</topology>
    </subcellularLocation>
</comment>
<dbReference type="Gene3D" id="3.40.605.10">
    <property type="entry name" value="Aldehyde Dehydrogenase, Chain A, domain 1"/>
    <property type="match status" value="2"/>
</dbReference>
<dbReference type="UniPathway" id="UPA00196"/>
<keyword evidence="5" id="KW-0812">Transmembrane</keyword>
<evidence type="ECO:0000256" key="8">
    <source>
        <dbReference type="SAM" id="MobiDB-lite"/>
    </source>
</evidence>
<dbReference type="InterPro" id="IPR016161">
    <property type="entry name" value="Ald_DH/histidinol_DH"/>
</dbReference>
<gene>
    <name evidence="10" type="ORF">EPUS_05495</name>
</gene>
<dbReference type="eggNOG" id="KOG3059">
    <property type="taxonomic scope" value="Eukaryota"/>
</dbReference>
<feature type="compositionally biased region" description="Low complexity" evidence="8">
    <location>
        <begin position="1"/>
        <end position="16"/>
    </location>
</feature>
<evidence type="ECO:0000313" key="10">
    <source>
        <dbReference type="EMBL" id="ERF69951.1"/>
    </source>
</evidence>
<dbReference type="PANTHER" id="PTHR12982">
    <property type="entry name" value="PHOSPHATIDYLINOSITOL GLYCAN, CLASS C"/>
    <property type="match status" value="1"/>
</dbReference>
<feature type="region of interest" description="Disordered" evidence="8">
    <location>
        <begin position="104"/>
        <end position="132"/>
    </location>
</feature>
<dbReference type="RefSeq" id="XP_007804451.1">
    <property type="nucleotide sequence ID" value="XM_007806260.1"/>
</dbReference>
<feature type="region of interest" description="Disordered" evidence="8">
    <location>
        <begin position="332"/>
        <end position="365"/>
    </location>
</feature>
<comment type="similarity">
    <text evidence="3">Belongs to the PIGC family.</text>
</comment>
<dbReference type="AlphaFoldDB" id="U1GE04"/>
<keyword evidence="7" id="KW-0472">Membrane</keyword>
<feature type="region of interest" description="Disordered" evidence="8">
    <location>
        <begin position="1"/>
        <end position="84"/>
    </location>
</feature>
<reference evidence="11" key="1">
    <citation type="journal article" date="2014" name="BMC Genomics">
        <title>Genome characteristics reveal the impact of lichenization on lichen-forming fungus Endocarpon pusillum Hedwig (Verrucariales, Ascomycota).</title>
        <authorList>
            <person name="Wang Y.-Y."/>
            <person name="Liu B."/>
            <person name="Zhang X.-Y."/>
            <person name="Zhou Q.-M."/>
            <person name="Zhang T."/>
            <person name="Li H."/>
            <person name="Yu Y.-F."/>
            <person name="Zhang X.-L."/>
            <person name="Hao X.-Y."/>
            <person name="Wang M."/>
            <person name="Wang L."/>
            <person name="Wei J.-C."/>
        </authorList>
    </citation>
    <scope>NUCLEOTIDE SEQUENCE [LARGE SCALE GENOMIC DNA]</scope>
    <source>
        <strain evidence="11">Z07020 / HMAS-L-300199</strain>
    </source>
</reference>
<dbReference type="PANTHER" id="PTHR12982:SF0">
    <property type="entry name" value="PHOSPHATIDYLINOSITOL N-ACETYLGLUCOSAMINYLTRANSFERASE SUBUNIT C"/>
    <property type="match status" value="1"/>
</dbReference>